<proteinExistence type="predicted"/>
<gene>
    <name evidence="3" type="ORF">MKK02DRAFT_32186</name>
</gene>
<accession>A0AA38HA27</accession>
<keyword evidence="2" id="KW-1133">Transmembrane helix</keyword>
<comment type="caution">
    <text evidence="3">The sequence shown here is derived from an EMBL/GenBank/DDBJ whole genome shotgun (WGS) entry which is preliminary data.</text>
</comment>
<dbReference type="GeneID" id="77727670"/>
<feature type="transmembrane region" description="Helical" evidence="2">
    <location>
        <begin position="12"/>
        <end position="33"/>
    </location>
</feature>
<keyword evidence="4" id="KW-1185">Reference proteome</keyword>
<reference evidence="3" key="1">
    <citation type="journal article" date="2022" name="G3 (Bethesda)">
        <title>High quality genome of the basidiomycete yeast Dioszegia hungarica PDD-24b-2 isolated from cloud water.</title>
        <authorList>
            <person name="Jarrige D."/>
            <person name="Haridas S."/>
            <person name="Bleykasten-Grosshans C."/>
            <person name="Joly M."/>
            <person name="Nadalig T."/>
            <person name="Sancelme M."/>
            <person name="Vuilleumier S."/>
            <person name="Grigoriev I.V."/>
            <person name="Amato P."/>
            <person name="Bringel F."/>
        </authorList>
    </citation>
    <scope>NUCLEOTIDE SEQUENCE</scope>
    <source>
        <strain evidence="3">PDD-24b-2</strain>
    </source>
</reference>
<keyword evidence="2" id="KW-0812">Transmembrane</keyword>
<name>A0AA38HA27_9TREE</name>
<evidence type="ECO:0000256" key="1">
    <source>
        <dbReference type="SAM" id="MobiDB-lite"/>
    </source>
</evidence>
<dbReference type="Proteomes" id="UP001164286">
    <property type="component" value="Unassembled WGS sequence"/>
</dbReference>
<dbReference type="AlphaFoldDB" id="A0AA38HA27"/>
<evidence type="ECO:0000313" key="3">
    <source>
        <dbReference type="EMBL" id="KAI9637307.1"/>
    </source>
</evidence>
<feature type="region of interest" description="Disordered" evidence="1">
    <location>
        <begin position="212"/>
        <end position="242"/>
    </location>
</feature>
<sequence>MHQVEHEMSDEQVRLIAIVTAIVMVPATIYMFYHARSISKRYPAAVPVPAVAAGKKTQAPEPKYVSPAIAAGQLGACGPAIIGMSTLRRQISHGVTRGRGIHGNGVSGSILRITHHDVDDIVFPPGHPFIPFMLGKLSLKRARPRPSASSSLHIRLTPAQLPPHASMTNGHTALSTETAPTEIFHQFSSLPAELRNLIVSFVVGPGIAKQIPTDSQDAVSVPDGDEHSEEDEDAGEDEDPKENAFVSARNNRLMNLRLASKAAHEMVDGILPIQTTVVFAKDKETKVSSWTYTTHPRRTHSRRSGQTAVDGPFPRVTILMPDTYAKNIRYLLAAGKTAKFPASFMKALPKKMDRCTVGIRETVSSGMQRGHPYLRQQLYKAITADVLVLTEAESSALTNAFIYHRKQLSITAADKIKNFRGETLDALPVESDTHFFMGHSISLTGLTGMARLVSDALILKRRQKLSNTVTVVDHAKYITIRSDSSHHEIIWKRRLRRS</sequence>
<keyword evidence="2" id="KW-0472">Membrane</keyword>
<organism evidence="3 4">
    <name type="scientific">Dioszegia hungarica</name>
    <dbReference type="NCBI Taxonomy" id="4972"/>
    <lineage>
        <taxon>Eukaryota</taxon>
        <taxon>Fungi</taxon>
        <taxon>Dikarya</taxon>
        <taxon>Basidiomycota</taxon>
        <taxon>Agaricomycotina</taxon>
        <taxon>Tremellomycetes</taxon>
        <taxon>Tremellales</taxon>
        <taxon>Bulleribasidiaceae</taxon>
        <taxon>Dioszegia</taxon>
    </lineage>
</organism>
<evidence type="ECO:0000313" key="4">
    <source>
        <dbReference type="Proteomes" id="UP001164286"/>
    </source>
</evidence>
<evidence type="ECO:0000256" key="2">
    <source>
        <dbReference type="SAM" id="Phobius"/>
    </source>
</evidence>
<dbReference type="RefSeq" id="XP_052947084.1">
    <property type="nucleotide sequence ID" value="XM_053088465.1"/>
</dbReference>
<feature type="compositionally biased region" description="Acidic residues" evidence="1">
    <location>
        <begin position="226"/>
        <end position="240"/>
    </location>
</feature>
<protein>
    <submittedName>
        <fullName evidence="3">Uncharacterized protein</fullName>
    </submittedName>
</protein>
<dbReference type="EMBL" id="JAKWFO010000004">
    <property type="protein sequence ID" value="KAI9637307.1"/>
    <property type="molecule type" value="Genomic_DNA"/>
</dbReference>